<dbReference type="GO" id="GO:0005886">
    <property type="term" value="C:plasma membrane"/>
    <property type="evidence" value="ECO:0007669"/>
    <property type="project" value="UniProtKB-SubCell"/>
</dbReference>
<dbReference type="AlphaFoldDB" id="M2U142"/>
<sequence>MGGIGRIGLLGRMASAIVLLCLLQMAFSFFIFDWLERRSIQEDHARRVAELLVVSKRVHASRPERAAEVMSTRHLDVSVAGTPLLRENGTSSMASRVHKQIIYWEPELRDVILRLDVMSERSGARHLVGSMSLDNGRWLNFRSRNLGENWPGLLSATALTLLTAGGSAAIAIYLLRLFGTPLRALAKAAAEIGAGKTVSLTETGTPDLRNVSHAMNEMQHRIAQMIAGQAQAFEAISHDLRTPLSRLMLAAPFTQPEDIRDIVAEAAQDMEGLLDSLLAFLQAQYLDAEPERFDLPSLVRALSEGDDQIRWTGPSEFAVLWYRKPLEMALRPLLKNAQEYAGAATVFLSDEDDLILHIVDEGPGMKDADLKRIFDPFFRADEARERTTEGLGLGIPTAQRILQRFGADLQFVLADSGGLHAQITLPKIGRDQGRLKKL</sequence>
<comment type="catalytic activity">
    <reaction evidence="1">
        <text>ATP + protein L-histidine = ADP + protein N-phospho-L-histidine.</text>
        <dbReference type="EC" id="2.7.13.3"/>
    </reaction>
</comment>
<dbReference type="Proteomes" id="UP000011717">
    <property type="component" value="Unassembled WGS sequence"/>
</dbReference>
<dbReference type="SUPFAM" id="SSF55874">
    <property type="entry name" value="ATPase domain of HSP90 chaperone/DNA topoisomerase II/histidine kinase"/>
    <property type="match status" value="1"/>
</dbReference>
<evidence type="ECO:0000256" key="10">
    <source>
        <dbReference type="SAM" id="Phobius"/>
    </source>
</evidence>
<keyword evidence="10" id="KW-0472">Membrane</keyword>
<dbReference type="Gene3D" id="3.30.565.10">
    <property type="entry name" value="Histidine kinase-like ATPase, C-terminal domain"/>
    <property type="match status" value="1"/>
</dbReference>
<dbReference type="SUPFAM" id="SSF47384">
    <property type="entry name" value="Homodimeric domain of signal transducing histidine kinase"/>
    <property type="match status" value="1"/>
</dbReference>
<feature type="transmembrane region" description="Helical" evidence="10">
    <location>
        <begin position="12"/>
        <end position="32"/>
    </location>
</feature>
<keyword evidence="14" id="KW-1185">Reference proteome</keyword>
<organism evidence="13 14">
    <name type="scientific">Pacificimonas flava</name>
    <dbReference type="NCBI Taxonomy" id="1234595"/>
    <lineage>
        <taxon>Bacteria</taxon>
        <taxon>Pseudomonadati</taxon>
        <taxon>Pseudomonadota</taxon>
        <taxon>Alphaproteobacteria</taxon>
        <taxon>Sphingomonadales</taxon>
        <taxon>Sphingosinicellaceae</taxon>
        <taxon>Pacificimonas</taxon>
    </lineage>
</organism>
<feature type="domain" description="Histidine kinase" evidence="11">
    <location>
        <begin position="235"/>
        <end position="429"/>
    </location>
</feature>
<dbReference type="InterPro" id="IPR003661">
    <property type="entry name" value="HisK_dim/P_dom"/>
</dbReference>
<evidence type="ECO:0000259" key="12">
    <source>
        <dbReference type="PROSITE" id="PS50885"/>
    </source>
</evidence>
<dbReference type="InterPro" id="IPR003594">
    <property type="entry name" value="HATPase_dom"/>
</dbReference>
<evidence type="ECO:0000256" key="9">
    <source>
        <dbReference type="ARBA" id="ARBA00022840"/>
    </source>
</evidence>
<evidence type="ECO:0000256" key="1">
    <source>
        <dbReference type="ARBA" id="ARBA00000085"/>
    </source>
</evidence>
<dbReference type="Pfam" id="PF02518">
    <property type="entry name" value="HATPase_c"/>
    <property type="match status" value="1"/>
</dbReference>
<dbReference type="InterPro" id="IPR050980">
    <property type="entry name" value="2C_sensor_his_kinase"/>
</dbReference>
<evidence type="ECO:0000256" key="3">
    <source>
        <dbReference type="ARBA" id="ARBA00012438"/>
    </source>
</evidence>
<reference evidence="13 14" key="1">
    <citation type="journal article" date="2013" name="Genome Announc.">
        <title>Draft Genome Sequence of Strain JLT2015T, Belonging to the Family Sphingomonadaceae of the Alphaproteobacteria.</title>
        <authorList>
            <person name="Tang K."/>
            <person name="Liu K."/>
            <person name="Li S."/>
            <person name="Jiao N."/>
        </authorList>
    </citation>
    <scope>NUCLEOTIDE SEQUENCE [LARGE SCALE GENOMIC DNA]</scope>
    <source>
        <strain evidence="13 14">JLT2015</strain>
    </source>
</reference>
<evidence type="ECO:0000256" key="4">
    <source>
        <dbReference type="ARBA" id="ARBA00022475"/>
    </source>
</evidence>
<comment type="caution">
    <text evidence="13">The sequence shown here is derived from an EMBL/GenBank/DDBJ whole genome shotgun (WGS) entry which is preliminary data.</text>
</comment>
<dbReference type="Pfam" id="PF00672">
    <property type="entry name" value="HAMP"/>
    <property type="match status" value="1"/>
</dbReference>
<evidence type="ECO:0000256" key="7">
    <source>
        <dbReference type="ARBA" id="ARBA00022741"/>
    </source>
</evidence>
<keyword evidence="10" id="KW-1133">Transmembrane helix</keyword>
<dbReference type="CDD" id="cd06225">
    <property type="entry name" value="HAMP"/>
    <property type="match status" value="1"/>
</dbReference>
<evidence type="ECO:0000256" key="2">
    <source>
        <dbReference type="ARBA" id="ARBA00004651"/>
    </source>
</evidence>
<keyword evidence="10" id="KW-0812">Transmembrane</keyword>
<dbReference type="SMART" id="SM00304">
    <property type="entry name" value="HAMP"/>
    <property type="match status" value="1"/>
</dbReference>
<comment type="subcellular location">
    <subcellularLocation>
        <location evidence="2">Cell membrane</location>
        <topology evidence="2">Multi-pass membrane protein</topology>
    </subcellularLocation>
</comment>
<accession>M2U142</accession>
<keyword evidence="9" id="KW-0067">ATP-binding</keyword>
<dbReference type="CDD" id="cd00082">
    <property type="entry name" value="HisKA"/>
    <property type="match status" value="1"/>
</dbReference>
<evidence type="ECO:0000256" key="6">
    <source>
        <dbReference type="ARBA" id="ARBA00022679"/>
    </source>
</evidence>
<keyword evidence="6" id="KW-0808">Transferase</keyword>
<dbReference type="EC" id="2.7.13.3" evidence="3"/>
<dbReference type="GO" id="GO:0005524">
    <property type="term" value="F:ATP binding"/>
    <property type="evidence" value="ECO:0007669"/>
    <property type="project" value="UniProtKB-KW"/>
</dbReference>
<dbReference type="EMBL" id="AMRV01000018">
    <property type="protein sequence ID" value="EMD81717.1"/>
    <property type="molecule type" value="Genomic_DNA"/>
</dbReference>
<dbReference type="InterPro" id="IPR036890">
    <property type="entry name" value="HATPase_C_sf"/>
</dbReference>
<dbReference type="PANTHER" id="PTHR44936">
    <property type="entry name" value="SENSOR PROTEIN CREC"/>
    <property type="match status" value="1"/>
</dbReference>
<name>M2U142_9SPHN</name>
<feature type="transmembrane region" description="Helical" evidence="10">
    <location>
        <begin position="152"/>
        <end position="175"/>
    </location>
</feature>
<dbReference type="GO" id="GO:0000155">
    <property type="term" value="F:phosphorelay sensor kinase activity"/>
    <property type="evidence" value="ECO:0007669"/>
    <property type="project" value="InterPro"/>
</dbReference>
<keyword evidence="5" id="KW-0597">Phosphoprotein</keyword>
<dbReference type="InterPro" id="IPR036097">
    <property type="entry name" value="HisK_dim/P_sf"/>
</dbReference>
<keyword evidence="8 13" id="KW-0418">Kinase</keyword>
<dbReference type="SMART" id="SM00388">
    <property type="entry name" value="HisKA"/>
    <property type="match status" value="1"/>
</dbReference>
<dbReference type="InterPro" id="IPR003660">
    <property type="entry name" value="HAMP_dom"/>
</dbReference>
<dbReference type="PANTHER" id="PTHR44936:SF10">
    <property type="entry name" value="SENSOR PROTEIN RSTB"/>
    <property type="match status" value="1"/>
</dbReference>
<evidence type="ECO:0000259" key="11">
    <source>
        <dbReference type="PROSITE" id="PS50109"/>
    </source>
</evidence>
<evidence type="ECO:0000313" key="13">
    <source>
        <dbReference type="EMBL" id="EMD81717.1"/>
    </source>
</evidence>
<dbReference type="PRINTS" id="PR00344">
    <property type="entry name" value="BCTRLSENSOR"/>
</dbReference>
<dbReference type="SMART" id="SM00387">
    <property type="entry name" value="HATPase_c"/>
    <property type="match status" value="1"/>
</dbReference>
<dbReference type="Gene3D" id="1.10.287.130">
    <property type="match status" value="1"/>
</dbReference>
<evidence type="ECO:0000256" key="5">
    <source>
        <dbReference type="ARBA" id="ARBA00022553"/>
    </source>
</evidence>
<evidence type="ECO:0000313" key="14">
    <source>
        <dbReference type="Proteomes" id="UP000011717"/>
    </source>
</evidence>
<dbReference type="PROSITE" id="PS50109">
    <property type="entry name" value="HIS_KIN"/>
    <property type="match status" value="1"/>
</dbReference>
<dbReference type="Pfam" id="PF00512">
    <property type="entry name" value="HisKA"/>
    <property type="match status" value="1"/>
</dbReference>
<evidence type="ECO:0000256" key="8">
    <source>
        <dbReference type="ARBA" id="ARBA00022777"/>
    </source>
</evidence>
<keyword evidence="4" id="KW-1003">Cell membrane</keyword>
<protein>
    <recommendedName>
        <fullName evidence="3">histidine kinase</fullName>
        <ecNumber evidence="3">2.7.13.3</ecNumber>
    </recommendedName>
</protein>
<gene>
    <name evidence="13" type="ORF">C725_2920</name>
</gene>
<proteinExistence type="predicted"/>
<feature type="domain" description="HAMP" evidence="12">
    <location>
        <begin position="176"/>
        <end position="227"/>
    </location>
</feature>
<dbReference type="InterPro" id="IPR005467">
    <property type="entry name" value="His_kinase_dom"/>
</dbReference>
<dbReference type="PROSITE" id="PS50885">
    <property type="entry name" value="HAMP"/>
    <property type="match status" value="1"/>
</dbReference>
<dbReference type="InterPro" id="IPR004358">
    <property type="entry name" value="Sig_transdc_His_kin-like_C"/>
</dbReference>
<keyword evidence="7" id="KW-0547">Nucleotide-binding</keyword>
<dbReference type="PATRIC" id="fig|1234595.3.peg.2923"/>